<sequence length="289" mass="32502">MGKYLHKIGDELWFKEEMEEGIGHSARVDKVLFDDEIDHQHLVVFENAKYGRMFALNGIIQMTSSDEFVYHEMLAHVPLYAHGEAKRVLIIGGGDGGILREVLRHKSCESATLVEIEKDVIEFAKQWFPETSNGAFDDPRTNIVITDGAKYVQETDERYDVVIVDSTDPVGPGEVLFTEEFYAGCKRVLTPGGILTVQGGLPFLQPWEPKMIKERQSKSFANVDFYVAAVPTYTGGLMTLGFASDAQYPHDATWLRRRTSANPLEMGYYTPEVHEAAFALPAYIRKGLE</sequence>
<dbReference type="HAMAP" id="MF_00198">
    <property type="entry name" value="Spermidine_synth"/>
    <property type="match status" value="1"/>
</dbReference>
<dbReference type="InterPro" id="IPR029063">
    <property type="entry name" value="SAM-dependent_MTases_sf"/>
</dbReference>
<keyword evidence="11" id="KW-1185">Reference proteome</keyword>
<evidence type="ECO:0000256" key="5">
    <source>
        <dbReference type="HAMAP-Rule" id="MF_00198"/>
    </source>
</evidence>
<dbReference type="NCBIfam" id="TIGR00417">
    <property type="entry name" value="speE"/>
    <property type="match status" value="1"/>
</dbReference>
<name>A0A7Y3RN79_9PROT</name>
<reference evidence="10 11" key="1">
    <citation type="submission" date="2020-05" db="EMBL/GenBank/DDBJ databases">
        <title>Parvularcula mediterraneae sp. nov., isolated from polypropylene straw from shallow seawater of the seashore of Laganas in Zakynthos island, Greece.</title>
        <authorList>
            <person name="Szabo I."/>
            <person name="Al-Omari J."/>
            <person name="Rado J."/>
            <person name="Szerdahelyi G.S."/>
        </authorList>
    </citation>
    <scope>NUCLEOTIDE SEQUENCE [LARGE SCALE GENOMIC DNA]</scope>
    <source>
        <strain evidence="10 11">ZS-1/3</strain>
    </source>
</reference>
<dbReference type="InterPro" id="IPR001045">
    <property type="entry name" value="Spermi_synthase"/>
</dbReference>
<dbReference type="PROSITE" id="PS01330">
    <property type="entry name" value="PABS_1"/>
    <property type="match status" value="1"/>
</dbReference>
<feature type="binding site" evidence="5">
    <location>
        <position position="95"/>
    </location>
    <ligand>
        <name>spermidine</name>
        <dbReference type="ChEBI" id="CHEBI:57834"/>
    </ligand>
</feature>
<dbReference type="GO" id="GO:0008295">
    <property type="term" value="P:spermidine biosynthetic process"/>
    <property type="evidence" value="ECO:0007669"/>
    <property type="project" value="UniProtKB-UniRule"/>
</dbReference>
<feature type="binding site" evidence="5">
    <location>
        <position position="115"/>
    </location>
    <ligand>
        <name>S-methyl-5'-thioadenosine</name>
        <dbReference type="ChEBI" id="CHEBI:17509"/>
    </ligand>
</feature>
<comment type="subunit">
    <text evidence="5">Homodimer or homotetramer.</text>
</comment>
<keyword evidence="3 5" id="KW-0745">Spermidine biosynthesis</keyword>
<dbReference type="Proteomes" id="UP000536835">
    <property type="component" value="Unassembled WGS sequence"/>
</dbReference>
<feature type="binding site" evidence="5">
    <location>
        <begin position="165"/>
        <end position="168"/>
    </location>
    <ligand>
        <name>spermidine</name>
        <dbReference type="ChEBI" id="CHEBI:57834"/>
    </ligand>
</feature>
<organism evidence="10 11">
    <name type="scientific">Parvularcula mediterranea</name>
    <dbReference type="NCBI Taxonomy" id="2732508"/>
    <lineage>
        <taxon>Bacteria</taxon>
        <taxon>Pseudomonadati</taxon>
        <taxon>Pseudomonadota</taxon>
        <taxon>Alphaproteobacteria</taxon>
        <taxon>Parvularculales</taxon>
        <taxon>Parvularculaceae</taxon>
        <taxon>Parvularcula</taxon>
    </lineage>
</organism>
<evidence type="ECO:0000313" key="11">
    <source>
        <dbReference type="Proteomes" id="UP000536835"/>
    </source>
</evidence>
<dbReference type="UniPathway" id="UPA00248">
    <property type="reaction ID" value="UER00314"/>
</dbReference>
<dbReference type="PANTHER" id="PTHR11558:SF11">
    <property type="entry name" value="SPERMIDINE SYNTHASE"/>
    <property type="match status" value="1"/>
</dbReference>
<feature type="active site" description="Proton acceptor" evidence="5 6">
    <location>
        <position position="165"/>
    </location>
</feature>
<dbReference type="EC" id="2.5.1.16" evidence="5"/>
<dbReference type="Gene3D" id="3.40.50.150">
    <property type="entry name" value="Vaccinia Virus protein VP39"/>
    <property type="match status" value="1"/>
</dbReference>
<evidence type="ECO:0000256" key="3">
    <source>
        <dbReference type="ARBA" id="ARBA00023066"/>
    </source>
</evidence>
<feature type="domain" description="PABS" evidence="9">
    <location>
        <begin position="11"/>
        <end position="245"/>
    </location>
</feature>
<gene>
    <name evidence="5 10" type="primary">speE</name>
    <name evidence="10" type="ORF">HK107_10440</name>
</gene>
<dbReference type="GO" id="GO:0005829">
    <property type="term" value="C:cytosol"/>
    <property type="evidence" value="ECO:0007669"/>
    <property type="project" value="TreeGrafter"/>
</dbReference>
<comment type="similarity">
    <text evidence="1 5 7">Belongs to the spermidine/spermine synthase family.</text>
</comment>
<comment type="caution">
    <text evidence="10">The sequence shown here is derived from an EMBL/GenBank/DDBJ whole genome shotgun (WGS) entry which is preliminary data.</text>
</comment>
<feature type="binding site" evidence="5">
    <location>
        <begin position="147"/>
        <end position="148"/>
    </location>
    <ligand>
        <name>S-methyl-5'-thioadenosine</name>
        <dbReference type="ChEBI" id="CHEBI:17509"/>
    </ligand>
</feature>
<dbReference type="PANTHER" id="PTHR11558">
    <property type="entry name" value="SPERMIDINE/SPERMINE SYNTHASE"/>
    <property type="match status" value="1"/>
</dbReference>
<comment type="catalytic activity">
    <reaction evidence="5 8">
        <text>S-adenosyl 3-(methylsulfanyl)propylamine + putrescine = S-methyl-5'-thioadenosine + spermidine + H(+)</text>
        <dbReference type="Rhea" id="RHEA:12721"/>
        <dbReference type="ChEBI" id="CHEBI:15378"/>
        <dbReference type="ChEBI" id="CHEBI:17509"/>
        <dbReference type="ChEBI" id="CHEBI:57443"/>
        <dbReference type="ChEBI" id="CHEBI:57834"/>
        <dbReference type="ChEBI" id="CHEBI:326268"/>
        <dbReference type="EC" id="2.5.1.16"/>
    </reaction>
</comment>
<evidence type="ECO:0000259" key="9">
    <source>
        <dbReference type="PROSITE" id="PS51006"/>
    </source>
</evidence>
<dbReference type="SUPFAM" id="SSF53335">
    <property type="entry name" value="S-adenosyl-L-methionine-dependent methyltransferases"/>
    <property type="match status" value="1"/>
</dbReference>
<evidence type="ECO:0000256" key="8">
    <source>
        <dbReference type="RuleBase" id="RU003837"/>
    </source>
</evidence>
<accession>A0A7Y3RN79</accession>
<protein>
    <recommendedName>
        <fullName evidence="5">Polyamine aminopropyltransferase</fullName>
    </recommendedName>
    <alternativeName>
        <fullName evidence="5">Putrescine aminopropyltransferase</fullName>
        <shortName evidence="5">PAPT</shortName>
    </alternativeName>
    <alternativeName>
        <fullName evidence="5">Spermidine synthase</fullName>
        <shortName evidence="5">SPDS</shortName>
        <shortName evidence="5">SPDSY</shortName>
        <ecNumber evidence="5">2.5.1.16</ecNumber>
    </alternativeName>
</protein>
<dbReference type="InterPro" id="IPR035246">
    <property type="entry name" value="Spermidine_synt_N"/>
</dbReference>
<dbReference type="Pfam" id="PF01564">
    <property type="entry name" value="Spermine_synth"/>
    <property type="match status" value="1"/>
</dbReference>
<feature type="binding site" evidence="5">
    <location>
        <position position="172"/>
    </location>
    <ligand>
        <name>S-methyl-5'-thioadenosine</name>
        <dbReference type="ChEBI" id="CHEBI:17509"/>
    </ligand>
</feature>
<proteinExistence type="inferred from homology"/>
<dbReference type="GO" id="GO:0004766">
    <property type="term" value="F:spermidine synthase activity"/>
    <property type="evidence" value="ECO:0007669"/>
    <property type="project" value="UniProtKB-UniRule"/>
</dbReference>
<comment type="pathway">
    <text evidence="5">Amine and polyamine biosynthesis; spermidine biosynthesis; spermidine from putrescine: step 1/1.</text>
</comment>
<dbReference type="EMBL" id="JABFCX010000003">
    <property type="protein sequence ID" value="NNU16740.1"/>
    <property type="molecule type" value="Genomic_DNA"/>
</dbReference>
<dbReference type="Pfam" id="PF17284">
    <property type="entry name" value="Spermine_synt_N"/>
    <property type="match status" value="1"/>
</dbReference>
<dbReference type="PROSITE" id="PS51006">
    <property type="entry name" value="PABS_2"/>
    <property type="match status" value="1"/>
</dbReference>
<evidence type="ECO:0000256" key="7">
    <source>
        <dbReference type="RuleBase" id="RU003836"/>
    </source>
</evidence>
<dbReference type="AlphaFoldDB" id="A0A7Y3RN79"/>
<evidence type="ECO:0000256" key="4">
    <source>
        <dbReference type="ARBA" id="ARBA00023115"/>
    </source>
</evidence>
<keyword evidence="4 5" id="KW-0620">Polyamine biosynthesis</keyword>
<dbReference type="InterPro" id="IPR037163">
    <property type="entry name" value="Spermidine_synt_N_sf"/>
</dbReference>
<dbReference type="InterPro" id="IPR030374">
    <property type="entry name" value="PABS"/>
</dbReference>
<evidence type="ECO:0000256" key="2">
    <source>
        <dbReference type="ARBA" id="ARBA00022679"/>
    </source>
</evidence>
<dbReference type="RefSeq" id="WP_173199488.1">
    <property type="nucleotide sequence ID" value="NZ_JABFCX010000003.1"/>
</dbReference>
<evidence type="ECO:0000256" key="1">
    <source>
        <dbReference type="ARBA" id="ARBA00007867"/>
    </source>
</evidence>
<dbReference type="CDD" id="cd02440">
    <property type="entry name" value="AdoMet_MTases"/>
    <property type="match status" value="1"/>
</dbReference>
<dbReference type="Gene3D" id="2.30.140.10">
    <property type="entry name" value="Spermidine synthase, tetramerisation domain"/>
    <property type="match status" value="1"/>
</dbReference>
<evidence type="ECO:0000256" key="6">
    <source>
        <dbReference type="PROSITE-ProRule" id="PRU00354"/>
    </source>
</evidence>
<dbReference type="InterPro" id="IPR030373">
    <property type="entry name" value="PABS_CS"/>
</dbReference>
<comment type="function">
    <text evidence="5">Catalyzes the irreversible transfer of a propylamine group from the amino donor S-adenosylmethioninamine (decarboxy-AdoMet) to putrescine (1,4-diaminobutane) to yield spermidine.</text>
</comment>
<feature type="binding site" evidence="5">
    <location>
        <position position="40"/>
    </location>
    <ligand>
        <name>S-methyl-5'-thioadenosine</name>
        <dbReference type="ChEBI" id="CHEBI:17509"/>
    </ligand>
</feature>
<dbReference type="NCBIfam" id="NF002010">
    <property type="entry name" value="PRK00811.1"/>
    <property type="match status" value="1"/>
</dbReference>
<keyword evidence="2 5" id="KW-0808">Transferase</keyword>
<evidence type="ECO:0000313" key="10">
    <source>
        <dbReference type="EMBL" id="NNU16740.1"/>
    </source>
</evidence>
<feature type="binding site" evidence="5">
    <location>
        <position position="71"/>
    </location>
    <ligand>
        <name>spermidine</name>
        <dbReference type="ChEBI" id="CHEBI:57834"/>
    </ligand>
</feature>